<dbReference type="Gene3D" id="1.20.58.90">
    <property type="match status" value="1"/>
</dbReference>
<sequence length="287" mass="32086">MLVNCGNGGRRQLPLAMPVGKMTRRDPRKYARPLTCSEVMADPVLTQEDINIEIAKQQALLEEVNDQVLELRKQNKDTKLKQQEMWDVQQCITLLKRKLKNLSRNNGSTDDENASTSSDTSSVIEPGPLLERQLIAIQKVLIEDIVDEENEIAQLQQKLFDLQVDLDTHKDQITQSSVIPPPPSNGTLTRRPRMAPPPPPQVPIWDPAVVSTIGKLAQDLVEPSDSDCNECHRQEVRKSVLVSQLAKMRDECAQLRAKLDDSRETKQAVVVAAADDFGTSNVLITKL</sequence>
<evidence type="ECO:0000256" key="1">
    <source>
        <dbReference type="SAM" id="Coils"/>
    </source>
</evidence>
<dbReference type="InterPro" id="IPR039767">
    <property type="entry name" value="RALBP1"/>
</dbReference>
<dbReference type="GO" id="GO:0031267">
    <property type="term" value="F:small GTPase binding"/>
    <property type="evidence" value="ECO:0007669"/>
    <property type="project" value="InterPro"/>
</dbReference>
<dbReference type="PANTHER" id="PTHR12783">
    <property type="entry name" value="RALA BINDING PROTEIN 1 RALBP1"/>
    <property type="match status" value="1"/>
</dbReference>
<reference evidence="3" key="1">
    <citation type="journal article" date="2013" name="Genetics">
        <title>The draft genome and transcriptome of Panagrellus redivivus are shaped by the harsh demands of a free-living lifestyle.</title>
        <authorList>
            <person name="Srinivasan J."/>
            <person name="Dillman A.R."/>
            <person name="Macchietto M.G."/>
            <person name="Heikkinen L."/>
            <person name="Lakso M."/>
            <person name="Fracchia K.M."/>
            <person name="Antoshechkin I."/>
            <person name="Mortazavi A."/>
            <person name="Wong G."/>
            <person name="Sternberg P.W."/>
        </authorList>
    </citation>
    <scope>NUCLEOTIDE SEQUENCE [LARGE SCALE GENOMIC DNA]</scope>
    <source>
        <strain evidence="3">MT8872</strain>
    </source>
</reference>
<protein>
    <submittedName>
        <fullName evidence="4">BMERB domain-containing protein</fullName>
    </submittedName>
</protein>
<feature type="coiled-coil region" evidence="1">
    <location>
        <begin position="138"/>
        <end position="172"/>
    </location>
</feature>
<name>A0A7E4UNH0_PANRE</name>
<keyword evidence="1" id="KW-0175">Coiled coil</keyword>
<dbReference type="GO" id="GO:0005096">
    <property type="term" value="F:GTPase activator activity"/>
    <property type="evidence" value="ECO:0007669"/>
    <property type="project" value="InterPro"/>
</dbReference>
<evidence type="ECO:0000313" key="4">
    <source>
        <dbReference type="WBParaSite" id="Pan_g10571.t1"/>
    </source>
</evidence>
<feature type="compositionally biased region" description="Polar residues" evidence="2">
    <location>
        <begin position="114"/>
        <end position="123"/>
    </location>
</feature>
<feature type="region of interest" description="Disordered" evidence="2">
    <location>
        <begin position="103"/>
        <end position="125"/>
    </location>
</feature>
<organism evidence="3 4">
    <name type="scientific">Panagrellus redivivus</name>
    <name type="common">Microworm</name>
    <dbReference type="NCBI Taxonomy" id="6233"/>
    <lineage>
        <taxon>Eukaryota</taxon>
        <taxon>Metazoa</taxon>
        <taxon>Ecdysozoa</taxon>
        <taxon>Nematoda</taxon>
        <taxon>Chromadorea</taxon>
        <taxon>Rhabditida</taxon>
        <taxon>Tylenchina</taxon>
        <taxon>Panagrolaimomorpha</taxon>
        <taxon>Panagrolaimoidea</taxon>
        <taxon>Panagrolaimidae</taxon>
        <taxon>Panagrellus</taxon>
    </lineage>
</organism>
<keyword evidence="3" id="KW-1185">Reference proteome</keyword>
<dbReference type="WBParaSite" id="Pan_g10571.t1">
    <property type="protein sequence ID" value="Pan_g10571.t1"/>
    <property type="gene ID" value="Pan_g10571"/>
</dbReference>
<evidence type="ECO:0000313" key="3">
    <source>
        <dbReference type="Proteomes" id="UP000492821"/>
    </source>
</evidence>
<accession>A0A7E4UNH0</accession>
<dbReference type="PANTHER" id="PTHR12783:SF5">
    <property type="entry name" value="RALA-BINDING PROTEIN 1"/>
    <property type="match status" value="1"/>
</dbReference>
<dbReference type="Proteomes" id="UP000492821">
    <property type="component" value="Unassembled WGS sequence"/>
</dbReference>
<feature type="coiled-coil region" evidence="1">
    <location>
        <begin position="238"/>
        <end position="265"/>
    </location>
</feature>
<dbReference type="GO" id="GO:0007264">
    <property type="term" value="P:small GTPase-mediated signal transduction"/>
    <property type="evidence" value="ECO:0007669"/>
    <property type="project" value="InterPro"/>
</dbReference>
<proteinExistence type="predicted"/>
<reference evidence="4" key="2">
    <citation type="submission" date="2020-10" db="UniProtKB">
        <authorList>
            <consortium name="WormBaseParasite"/>
        </authorList>
    </citation>
    <scope>IDENTIFICATION</scope>
</reference>
<feature type="coiled-coil region" evidence="1">
    <location>
        <begin position="47"/>
        <end position="81"/>
    </location>
</feature>
<evidence type="ECO:0000256" key="2">
    <source>
        <dbReference type="SAM" id="MobiDB-lite"/>
    </source>
</evidence>
<dbReference type="AlphaFoldDB" id="A0A7E4UNH0"/>